<evidence type="ECO:0000313" key="2">
    <source>
        <dbReference type="Proteomes" id="UP000655225"/>
    </source>
</evidence>
<accession>A0A834YPY8</accession>
<name>A0A834YPY8_TETSI</name>
<comment type="caution">
    <text evidence="1">The sequence shown here is derived from an EMBL/GenBank/DDBJ whole genome shotgun (WGS) entry which is preliminary data.</text>
</comment>
<organism evidence="1 2">
    <name type="scientific">Tetracentron sinense</name>
    <name type="common">Spur-leaf</name>
    <dbReference type="NCBI Taxonomy" id="13715"/>
    <lineage>
        <taxon>Eukaryota</taxon>
        <taxon>Viridiplantae</taxon>
        <taxon>Streptophyta</taxon>
        <taxon>Embryophyta</taxon>
        <taxon>Tracheophyta</taxon>
        <taxon>Spermatophyta</taxon>
        <taxon>Magnoliopsida</taxon>
        <taxon>Trochodendrales</taxon>
        <taxon>Trochodendraceae</taxon>
        <taxon>Tetracentron</taxon>
    </lineage>
</organism>
<dbReference type="Proteomes" id="UP000655225">
    <property type="component" value="Unassembled WGS sequence"/>
</dbReference>
<gene>
    <name evidence="1" type="ORF">HHK36_023290</name>
</gene>
<proteinExistence type="predicted"/>
<sequence>MLTLLLVLTVCSAIPILPCRVEHGENVEEKGLENNAKNTPNEEIQIDIPNPVSLCVRSPCVTRQVMDTNTSLNGLSGILMDEKVVSNNNSTSTDQTEIDTRETAILLHKTPNESQDSAANNFQTGLIRESMEEVH</sequence>
<dbReference type="AlphaFoldDB" id="A0A834YPY8"/>
<protein>
    <submittedName>
        <fullName evidence="1">Uncharacterized protein</fullName>
    </submittedName>
</protein>
<dbReference type="EMBL" id="JABCRI010000017">
    <property type="protein sequence ID" value="KAF8390990.1"/>
    <property type="molecule type" value="Genomic_DNA"/>
</dbReference>
<reference evidence="1 2" key="1">
    <citation type="submission" date="2020-04" db="EMBL/GenBank/DDBJ databases">
        <title>Plant Genome Project.</title>
        <authorList>
            <person name="Zhang R.-G."/>
        </authorList>
    </citation>
    <scope>NUCLEOTIDE SEQUENCE [LARGE SCALE GENOMIC DNA]</scope>
    <source>
        <strain evidence="1">YNK0</strain>
        <tissue evidence="1">Leaf</tissue>
    </source>
</reference>
<evidence type="ECO:0000313" key="1">
    <source>
        <dbReference type="EMBL" id="KAF8390990.1"/>
    </source>
</evidence>
<keyword evidence="2" id="KW-1185">Reference proteome</keyword>